<feature type="chain" id="PRO_5035146129" evidence="5">
    <location>
        <begin position="41"/>
        <end position="256"/>
    </location>
</feature>
<dbReference type="InterPro" id="IPR036909">
    <property type="entry name" value="Cyt_c-like_dom_sf"/>
</dbReference>
<evidence type="ECO:0000259" key="6">
    <source>
        <dbReference type="PROSITE" id="PS51007"/>
    </source>
</evidence>
<dbReference type="GO" id="GO:0046872">
    <property type="term" value="F:metal ion binding"/>
    <property type="evidence" value="ECO:0007669"/>
    <property type="project" value="UniProtKB-KW"/>
</dbReference>
<evidence type="ECO:0000313" key="8">
    <source>
        <dbReference type="Proteomes" id="UP000642180"/>
    </source>
</evidence>
<evidence type="ECO:0000256" key="5">
    <source>
        <dbReference type="SAM" id="SignalP"/>
    </source>
</evidence>
<evidence type="ECO:0000256" key="4">
    <source>
        <dbReference type="PROSITE-ProRule" id="PRU00433"/>
    </source>
</evidence>
<sequence length="256" mass="27433">MTMTLLNAFLPHHTTLARMRRQFVAAAFLSLILPPCFSQAQTGSVPDTTAQRVAACIACHGKEGRAGSDGYYPRIAGKPAGYLYNQLINFRDGKRHYPVMTAMLVNLSDDYLREIAQHFADQHPPFPAPQPSRATTAELLHGQQLVHEGDRTRGIPACIACHGTKMTGVKPAVPGLVGLPRDYLLGQIGAWKIGVRQASAPDCMAQIVQKMTPEDISAVASWLAAQTVPVDSKPLSSPASMVLPIDCGGVPQGAAK</sequence>
<dbReference type="PANTHER" id="PTHR33751:SF11">
    <property type="entry name" value="BLL4483 PROTEIN"/>
    <property type="match status" value="1"/>
</dbReference>
<accession>A0A8J3AS27</accession>
<comment type="caution">
    <text evidence="7">The sequence shown here is derived from an EMBL/GenBank/DDBJ whole genome shotgun (WGS) entry which is preliminary data.</text>
</comment>
<dbReference type="Proteomes" id="UP000642180">
    <property type="component" value="Unassembled WGS sequence"/>
</dbReference>
<evidence type="ECO:0000256" key="2">
    <source>
        <dbReference type="ARBA" id="ARBA00022723"/>
    </source>
</evidence>
<keyword evidence="3 4" id="KW-0408">Iron</keyword>
<dbReference type="InterPro" id="IPR009056">
    <property type="entry name" value="Cyt_c-like_dom"/>
</dbReference>
<dbReference type="GO" id="GO:0020037">
    <property type="term" value="F:heme binding"/>
    <property type="evidence" value="ECO:0007669"/>
    <property type="project" value="InterPro"/>
</dbReference>
<dbReference type="AlphaFoldDB" id="A0A8J3AS27"/>
<protein>
    <submittedName>
        <fullName evidence="7">Cytochrome c</fullName>
    </submittedName>
</protein>
<evidence type="ECO:0000256" key="1">
    <source>
        <dbReference type="ARBA" id="ARBA00022617"/>
    </source>
</evidence>
<organism evidence="7 8">
    <name type="scientific">Oxalicibacterium faecigallinarum</name>
    <dbReference type="NCBI Taxonomy" id="573741"/>
    <lineage>
        <taxon>Bacteria</taxon>
        <taxon>Pseudomonadati</taxon>
        <taxon>Pseudomonadota</taxon>
        <taxon>Betaproteobacteria</taxon>
        <taxon>Burkholderiales</taxon>
        <taxon>Oxalobacteraceae</taxon>
        <taxon>Oxalicibacterium</taxon>
    </lineage>
</organism>
<keyword evidence="5" id="KW-0732">Signal</keyword>
<keyword evidence="1 4" id="KW-0349">Heme</keyword>
<feature type="domain" description="Cytochrome c" evidence="6">
    <location>
        <begin position="137"/>
        <end position="227"/>
    </location>
</feature>
<dbReference type="EMBL" id="BMDI01000002">
    <property type="protein sequence ID" value="GGI20118.1"/>
    <property type="molecule type" value="Genomic_DNA"/>
</dbReference>
<reference evidence="8" key="1">
    <citation type="journal article" date="2019" name="Int. J. Syst. Evol. Microbiol.">
        <title>The Global Catalogue of Microorganisms (GCM) 10K type strain sequencing project: providing services to taxonomists for standard genome sequencing and annotation.</title>
        <authorList>
            <consortium name="The Broad Institute Genomics Platform"/>
            <consortium name="The Broad Institute Genome Sequencing Center for Infectious Disease"/>
            <person name="Wu L."/>
            <person name="Ma J."/>
        </authorList>
    </citation>
    <scope>NUCLEOTIDE SEQUENCE [LARGE SCALE GENOMIC DNA]</scope>
    <source>
        <strain evidence="8">CCM 2767</strain>
    </source>
</reference>
<dbReference type="InterPro" id="IPR050597">
    <property type="entry name" value="Cytochrome_c_Oxidase_Subunit"/>
</dbReference>
<dbReference type="PANTHER" id="PTHR33751">
    <property type="entry name" value="CBB3-TYPE CYTOCHROME C OXIDASE SUBUNIT FIXP"/>
    <property type="match status" value="1"/>
</dbReference>
<feature type="signal peptide" evidence="5">
    <location>
        <begin position="1"/>
        <end position="40"/>
    </location>
</feature>
<name>A0A8J3AS27_9BURK</name>
<dbReference type="Gene3D" id="1.10.760.10">
    <property type="entry name" value="Cytochrome c-like domain"/>
    <property type="match status" value="2"/>
</dbReference>
<dbReference type="PROSITE" id="PS51007">
    <property type="entry name" value="CYTC"/>
    <property type="match status" value="1"/>
</dbReference>
<gene>
    <name evidence="7" type="ORF">GCM10008066_22430</name>
</gene>
<keyword evidence="2 4" id="KW-0479">Metal-binding</keyword>
<evidence type="ECO:0000256" key="3">
    <source>
        <dbReference type="ARBA" id="ARBA00023004"/>
    </source>
</evidence>
<proteinExistence type="predicted"/>
<evidence type="ECO:0000313" key="7">
    <source>
        <dbReference type="EMBL" id="GGI20118.1"/>
    </source>
</evidence>
<dbReference type="SUPFAM" id="SSF46626">
    <property type="entry name" value="Cytochrome c"/>
    <property type="match status" value="2"/>
</dbReference>
<dbReference type="GO" id="GO:0009055">
    <property type="term" value="F:electron transfer activity"/>
    <property type="evidence" value="ECO:0007669"/>
    <property type="project" value="InterPro"/>
</dbReference>
<keyword evidence="8" id="KW-1185">Reference proteome</keyword>